<organism evidence="1 2">
    <name type="scientific">Sphingobacterium kitahiroshimense</name>
    <dbReference type="NCBI Taxonomy" id="470446"/>
    <lineage>
        <taxon>Bacteria</taxon>
        <taxon>Pseudomonadati</taxon>
        <taxon>Bacteroidota</taxon>
        <taxon>Sphingobacteriia</taxon>
        <taxon>Sphingobacteriales</taxon>
        <taxon>Sphingobacteriaceae</taxon>
        <taxon>Sphingobacterium</taxon>
    </lineage>
</organism>
<dbReference type="Pfam" id="PF05147">
    <property type="entry name" value="LANC_like"/>
    <property type="match status" value="1"/>
</dbReference>
<dbReference type="InterPro" id="IPR007822">
    <property type="entry name" value="LANC-like"/>
</dbReference>
<comment type="caution">
    <text evidence="1">The sequence shown here is derived from an EMBL/GenBank/DDBJ whole genome shotgun (WGS) entry which is preliminary data.</text>
</comment>
<proteinExistence type="predicted"/>
<protein>
    <submittedName>
        <fullName evidence="1">Lanthionine synthetase LanC family protein</fullName>
    </submittedName>
</protein>
<accession>A0ABV0BQ73</accession>
<keyword evidence="2" id="KW-1185">Reference proteome</keyword>
<dbReference type="SUPFAM" id="SSF158745">
    <property type="entry name" value="LanC-like"/>
    <property type="match status" value="1"/>
</dbReference>
<dbReference type="Proteomes" id="UP001409291">
    <property type="component" value="Unassembled WGS sequence"/>
</dbReference>
<gene>
    <name evidence="1" type="ORF">ABE541_05205</name>
</gene>
<dbReference type="PRINTS" id="PR01955">
    <property type="entry name" value="LANCFRANKIA"/>
</dbReference>
<evidence type="ECO:0000313" key="1">
    <source>
        <dbReference type="EMBL" id="MEN5376654.1"/>
    </source>
</evidence>
<name>A0ABV0BQ73_9SPHI</name>
<dbReference type="Gene3D" id="1.50.10.20">
    <property type="match status" value="1"/>
</dbReference>
<dbReference type="SMART" id="SM01260">
    <property type="entry name" value="LANC_like"/>
    <property type="match status" value="1"/>
</dbReference>
<evidence type="ECO:0000313" key="2">
    <source>
        <dbReference type="Proteomes" id="UP001409291"/>
    </source>
</evidence>
<sequence length="410" mass="46755">MNTLQDILFAVDHIQTHIEERNDGYIEILSGDLSNLLFFLYHSQLFQNAVTEDRALKLIENHIDLANEHIYNMKFAYGYPGLMWLMTFLENNKIINSPISESTTVYVENLFLKSIQTNQKDKIYDLFYGAIGKCIYFLECEELSKIGRQAIESTVNYLNSSKIFIDNNKISWLDYYTSNHDKTKRENKEYFNTGLSHGVSSIIMFLCECVKKNVLTNICEQLIIKASNWLLSLIDDSFHPLMFPCKVLIGNDLYPAEFNRKLAWCYGDLGIALALAKAGSVLRNQNYLNQSLNISLNAAKITRSKLGSFINFNNDTSDLCFCHGSSGNSHIFRELGKFFNNETLTNAANYWLDYTIKALNKNKITETCGILEGLPGIGIVLLDQVASLQSSTINFTWNKPFLTSLTINNR</sequence>
<dbReference type="PRINTS" id="PR01950">
    <property type="entry name" value="LANCSUPER"/>
</dbReference>
<reference evidence="1 2" key="1">
    <citation type="submission" date="2024-04" db="EMBL/GenBank/DDBJ databases">
        <title>WGS of bacteria from Torrens River.</title>
        <authorList>
            <person name="Wyrsch E.R."/>
            <person name="Drigo B."/>
        </authorList>
    </citation>
    <scope>NUCLEOTIDE SEQUENCE [LARGE SCALE GENOMIC DNA]</scope>
    <source>
        <strain evidence="1 2">TWI391</strain>
    </source>
</reference>
<dbReference type="EMBL" id="JBDJNQ010000002">
    <property type="protein sequence ID" value="MEN5376654.1"/>
    <property type="molecule type" value="Genomic_DNA"/>
</dbReference>
<dbReference type="RefSeq" id="WP_346580844.1">
    <property type="nucleotide sequence ID" value="NZ_JBDJLH010000003.1"/>
</dbReference>